<reference evidence="3" key="1">
    <citation type="journal article" date="2019" name="Int. J. Syst. Evol. Microbiol.">
        <title>The Global Catalogue of Microorganisms (GCM) 10K type strain sequencing project: providing services to taxonomists for standard genome sequencing and annotation.</title>
        <authorList>
            <consortium name="The Broad Institute Genomics Platform"/>
            <consortium name="The Broad Institute Genome Sequencing Center for Infectious Disease"/>
            <person name="Wu L."/>
            <person name="Ma J."/>
        </authorList>
    </citation>
    <scope>NUCLEOTIDE SEQUENCE [LARGE SCALE GENOMIC DNA]</scope>
    <source>
        <strain evidence="3">CGMCC 1.12702</strain>
    </source>
</reference>
<keyword evidence="1" id="KW-0472">Membrane</keyword>
<evidence type="ECO:0000313" key="2">
    <source>
        <dbReference type="EMBL" id="MFD1949930.1"/>
    </source>
</evidence>
<feature type="transmembrane region" description="Helical" evidence="1">
    <location>
        <begin position="29"/>
        <end position="49"/>
    </location>
</feature>
<accession>A0ABW4TVJ5</accession>
<gene>
    <name evidence="2" type="ORF">ACFSGX_03990</name>
</gene>
<organism evidence="2 3">
    <name type="scientific">Sphingomonas arantia</name>
    <dbReference type="NCBI Taxonomy" id="1460676"/>
    <lineage>
        <taxon>Bacteria</taxon>
        <taxon>Pseudomonadati</taxon>
        <taxon>Pseudomonadota</taxon>
        <taxon>Alphaproteobacteria</taxon>
        <taxon>Sphingomonadales</taxon>
        <taxon>Sphingomonadaceae</taxon>
        <taxon>Sphingomonas</taxon>
    </lineage>
</organism>
<evidence type="ECO:0000313" key="3">
    <source>
        <dbReference type="Proteomes" id="UP001597400"/>
    </source>
</evidence>
<protein>
    <submittedName>
        <fullName evidence="2">Uncharacterized protein</fullName>
    </submittedName>
</protein>
<keyword evidence="1" id="KW-1133">Transmembrane helix</keyword>
<keyword evidence="3" id="KW-1185">Reference proteome</keyword>
<dbReference type="Proteomes" id="UP001597400">
    <property type="component" value="Unassembled WGS sequence"/>
</dbReference>
<sequence length="152" mass="16463">MIVSLLVLIVLILLFGAAAVKGWMRSAAVWIVTILALLFAFGCVANKYAQSNKQREHAELVSLAYQDILKDVAIESSKPVHQLTDRVTYDSDYDLYVCGSILGTSGYGGPNGRQRFLSNGGNTELERLKASVDFDVRVALHCTNTPELAAGG</sequence>
<name>A0ABW4TVJ5_9SPHN</name>
<evidence type="ECO:0000256" key="1">
    <source>
        <dbReference type="SAM" id="Phobius"/>
    </source>
</evidence>
<dbReference type="EMBL" id="JBHUGS010000001">
    <property type="protein sequence ID" value="MFD1949930.1"/>
    <property type="molecule type" value="Genomic_DNA"/>
</dbReference>
<dbReference type="RefSeq" id="WP_380927651.1">
    <property type="nucleotide sequence ID" value="NZ_JBHUGS010000001.1"/>
</dbReference>
<comment type="caution">
    <text evidence="2">The sequence shown here is derived from an EMBL/GenBank/DDBJ whole genome shotgun (WGS) entry which is preliminary data.</text>
</comment>
<keyword evidence="1" id="KW-0812">Transmembrane</keyword>
<proteinExistence type="predicted"/>